<evidence type="ECO:0000313" key="13">
    <source>
        <dbReference type="Proteomes" id="UP000663832"/>
    </source>
</evidence>
<sequence>MNTVNYLDSLPKDLNSTLINIQSWFIPIDILVLICLFLTILLASLFLYIIFIDKKCHTIPMMFVANSCLACLSFTIIMFWVTIIMLHNDLNQISYADSFCIFRGYISYVTASELFYAYFLQAIYSYIKVVYPSRLIWQSVRMQIFLIVITWISPFICILPHVLTHEIKYQVDDQICQMLLHLSVVTVYNVFYIYIIPMSGIVIIYIKLVRYVKNMRRRVTPANTLIRAQRELKMVYRIIILLLILLILGLPITIFVFIGFIGEPSNYHLRKAYTSVGISLIFVIIALFKFTDPVKNSIMKKLKRRSNIVVAIMA</sequence>
<feature type="transmembrane region" description="Helical" evidence="9">
    <location>
        <begin position="105"/>
        <end position="124"/>
    </location>
</feature>
<dbReference type="GO" id="GO:0004930">
    <property type="term" value="F:G protein-coupled receptor activity"/>
    <property type="evidence" value="ECO:0007669"/>
    <property type="project" value="UniProtKB-KW"/>
</dbReference>
<organism evidence="12 13">
    <name type="scientific">Adineta steineri</name>
    <dbReference type="NCBI Taxonomy" id="433720"/>
    <lineage>
        <taxon>Eukaryota</taxon>
        <taxon>Metazoa</taxon>
        <taxon>Spiralia</taxon>
        <taxon>Gnathifera</taxon>
        <taxon>Rotifera</taxon>
        <taxon>Eurotatoria</taxon>
        <taxon>Bdelloidea</taxon>
        <taxon>Adinetida</taxon>
        <taxon>Adinetidae</taxon>
        <taxon>Adineta</taxon>
    </lineage>
</organism>
<dbReference type="GO" id="GO:0043005">
    <property type="term" value="C:neuron projection"/>
    <property type="evidence" value="ECO:0007669"/>
    <property type="project" value="TreeGrafter"/>
</dbReference>
<dbReference type="PANTHER" id="PTHR24229:SF103">
    <property type="entry name" value="ALLATOSTATIN A RECEPTOR 1, ISOFORM B"/>
    <property type="match status" value="1"/>
</dbReference>
<evidence type="ECO:0000256" key="6">
    <source>
        <dbReference type="ARBA" id="ARBA00023136"/>
    </source>
</evidence>
<feature type="transmembrane region" description="Helical" evidence="9">
    <location>
        <begin position="187"/>
        <end position="208"/>
    </location>
</feature>
<dbReference type="SUPFAM" id="SSF81321">
    <property type="entry name" value="Family A G protein-coupled receptor-like"/>
    <property type="match status" value="1"/>
</dbReference>
<keyword evidence="8" id="KW-0807">Transducer</keyword>
<evidence type="ECO:0000256" key="7">
    <source>
        <dbReference type="ARBA" id="ARBA00023170"/>
    </source>
</evidence>
<comment type="subcellular location">
    <subcellularLocation>
        <location evidence="1">Cell membrane</location>
        <topology evidence="1">Multi-pass membrane protein</topology>
    </subcellularLocation>
</comment>
<dbReference type="PANTHER" id="PTHR24229">
    <property type="entry name" value="NEUROPEPTIDES RECEPTOR"/>
    <property type="match status" value="1"/>
</dbReference>
<feature type="transmembrane region" description="Helical" evidence="9">
    <location>
        <begin position="63"/>
        <end position="85"/>
    </location>
</feature>
<proteinExistence type="predicted"/>
<feature type="transmembrane region" description="Helical" evidence="9">
    <location>
        <begin position="24"/>
        <end position="51"/>
    </location>
</feature>
<accession>A0A814FVA7</accession>
<dbReference type="PROSITE" id="PS50262">
    <property type="entry name" value="G_PROTEIN_RECEP_F1_2"/>
    <property type="match status" value="1"/>
</dbReference>
<evidence type="ECO:0000313" key="11">
    <source>
        <dbReference type="EMBL" id="CAF0985802.1"/>
    </source>
</evidence>
<dbReference type="Proteomes" id="UP000663877">
    <property type="component" value="Unassembled WGS sequence"/>
</dbReference>
<dbReference type="InterPro" id="IPR017452">
    <property type="entry name" value="GPCR_Rhodpsn_7TM"/>
</dbReference>
<dbReference type="Gene3D" id="1.20.1070.10">
    <property type="entry name" value="Rhodopsin 7-helix transmembrane proteins"/>
    <property type="match status" value="1"/>
</dbReference>
<evidence type="ECO:0000313" key="12">
    <source>
        <dbReference type="EMBL" id="CAF0988001.1"/>
    </source>
</evidence>
<dbReference type="OrthoDB" id="10084212at2759"/>
<keyword evidence="7" id="KW-0675">Receptor</keyword>
<feature type="domain" description="G-protein coupled receptors family 1 profile" evidence="10">
    <location>
        <begin position="42"/>
        <end position="300"/>
    </location>
</feature>
<reference evidence="12" key="1">
    <citation type="submission" date="2021-02" db="EMBL/GenBank/DDBJ databases">
        <authorList>
            <person name="Nowell W R."/>
        </authorList>
    </citation>
    <scope>NUCLEOTIDE SEQUENCE</scope>
</reference>
<keyword evidence="3 9" id="KW-0812">Transmembrane</keyword>
<dbReference type="EMBL" id="CAJNOM010000075">
    <property type="protein sequence ID" value="CAF0988001.1"/>
    <property type="molecule type" value="Genomic_DNA"/>
</dbReference>
<dbReference type="GO" id="GO:0007218">
    <property type="term" value="P:neuropeptide signaling pathway"/>
    <property type="evidence" value="ECO:0007669"/>
    <property type="project" value="TreeGrafter"/>
</dbReference>
<dbReference type="CDD" id="cd00637">
    <property type="entry name" value="7tm_classA_rhodopsin-like"/>
    <property type="match status" value="1"/>
</dbReference>
<name>A0A814FVA7_9BILA</name>
<keyword evidence="2" id="KW-1003">Cell membrane</keyword>
<dbReference type="AlphaFoldDB" id="A0A814FVA7"/>
<keyword evidence="13" id="KW-1185">Reference proteome</keyword>
<dbReference type="Proteomes" id="UP000663832">
    <property type="component" value="Unassembled WGS sequence"/>
</dbReference>
<gene>
    <name evidence="11" type="ORF">BJG266_LOCUS15117</name>
    <name evidence="12" type="ORF">QVE165_LOCUS14232</name>
</gene>
<dbReference type="GO" id="GO:0005886">
    <property type="term" value="C:plasma membrane"/>
    <property type="evidence" value="ECO:0007669"/>
    <property type="project" value="UniProtKB-SubCell"/>
</dbReference>
<keyword evidence="4 9" id="KW-1133">Transmembrane helix</keyword>
<evidence type="ECO:0000256" key="9">
    <source>
        <dbReference type="SAM" id="Phobius"/>
    </source>
</evidence>
<evidence type="ECO:0000259" key="10">
    <source>
        <dbReference type="PROSITE" id="PS50262"/>
    </source>
</evidence>
<dbReference type="GO" id="GO:0042923">
    <property type="term" value="F:neuropeptide binding"/>
    <property type="evidence" value="ECO:0007669"/>
    <property type="project" value="TreeGrafter"/>
</dbReference>
<feature type="transmembrane region" description="Helical" evidence="9">
    <location>
        <begin position="272"/>
        <end position="291"/>
    </location>
</feature>
<feature type="transmembrane region" description="Helical" evidence="9">
    <location>
        <begin position="144"/>
        <end position="163"/>
    </location>
</feature>
<evidence type="ECO:0000256" key="1">
    <source>
        <dbReference type="ARBA" id="ARBA00004651"/>
    </source>
</evidence>
<comment type="caution">
    <text evidence="12">The sequence shown here is derived from an EMBL/GenBank/DDBJ whole genome shotgun (WGS) entry which is preliminary data.</text>
</comment>
<evidence type="ECO:0000256" key="4">
    <source>
        <dbReference type="ARBA" id="ARBA00022989"/>
    </source>
</evidence>
<keyword evidence="5" id="KW-0297">G-protein coupled receptor</keyword>
<evidence type="ECO:0000256" key="3">
    <source>
        <dbReference type="ARBA" id="ARBA00022692"/>
    </source>
</evidence>
<protein>
    <recommendedName>
        <fullName evidence="10">G-protein coupled receptors family 1 profile domain-containing protein</fullName>
    </recommendedName>
</protein>
<evidence type="ECO:0000256" key="5">
    <source>
        <dbReference type="ARBA" id="ARBA00023040"/>
    </source>
</evidence>
<evidence type="ECO:0000256" key="2">
    <source>
        <dbReference type="ARBA" id="ARBA00022475"/>
    </source>
</evidence>
<keyword evidence="6 9" id="KW-0472">Membrane</keyword>
<evidence type="ECO:0000256" key="8">
    <source>
        <dbReference type="ARBA" id="ARBA00023224"/>
    </source>
</evidence>
<dbReference type="EMBL" id="CAJNOI010000066">
    <property type="protein sequence ID" value="CAF0985802.1"/>
    <property type="molecule type" value="Genomic_DNA"/>
</dbReference>
<feature type="transmembrane region" description="Helical" evidence="9">
    <location>
        <begin position="235"/>
        <end position="260"/>
    </location>
</feature>